<evidence type="ECO:0000313" key="2">
    <source>
        <dbReference type="Proteomes" id="UP000635828"/>
    </source>
</evidence>
<comment type="caution">
    <text evidence="1">The sequence shown here is derived from an EMBL/GenBank/DDBJ whole genome shotgun (WGS) entry which is preliminary data.</text>
</comment>
<proteinExistence type="predicted"/>
<dbReference type="EMBL" id="JACOOS010000002">
    <property type="protein sequence ID" value="MBC5676413.1"/>
    <property type="molecule type" value="Genomic_DNA"/>
</dbReference>
<dbReference type="Proteomes" id="UP000635828">
    <property type="component" value="Unassembled WGS sequence"/>
</dbReference>
<reference evidence="1 2" key="1">
    <citation type="submission" date="2020-08" db="EMBL/GenBank/DDBJ databases">
        <title>Genome public.</title>
        <authorList>
            <person name="Liu C."/>
            <person name="Sun Q."/>
        </authorList>
    </citation>
    <scope>NUCLEOTIDE SEQUENCE [LARGE SCALE GENOMIC DNA]</scope>
    <source>
        <strain evidence="1 2">NSJ-7</strain>
    </source>
</reference>
<protein>
    <submittedName>
        <fullName evidence="1">Uncharacterized protein</fullName>
    </submittedName>
</protein>
<keyword evidence="2" id="KW-1185">Reference proteome</keyword>
<organism evidence="1 2">
    <name type="scientific">Anaerostipes hominis</name>
    <name type="common">ex Liu et al. 2021</name>
    <dbReference type="NCBI Taxonomy" id="2763018"/>
    <lineage>
        <taxon>Bacteria</taxon>
        <taxon>Bacillati</taxon>
        <taxon>Bacillota</taxon>
        <taxon>Clostridia</taxon>
        <taxon>Lachnospirales</taxon>
        <taxon>Lachnospiraceae</taxon>
        <taxon>Anaerostipes</taxon>
    </lineage>
</organism>
<accession>A0ABR7FNH2</accession>
<name>A0ABR7FNH2_9FIRM</name>
<sequence length="70" mass="8381">MVEYYHSTAHSIKQSVINIYLKEEKNLKVRLDIFPALATREVFYEIVKRWKPEKAEEIAKKLEEDICIQI</sequence>
<dbReference type="RefSeq" id="WP_024726529.1">
    <property type="nucleotide sequence ID" value="NZ_JACOOS010000002.1"/>
</dbReference>
<gene>
    <name evidence="1" type="ORF">H8S22_01935</name>
</gene>
<evidence type="ECO:0000313" key="1">
    <source>
        <dbReference type="EMBL" id="MBC5676413.1"/>
    </source>
</evidence>